<name>A0A183Q525_9TREM</name>
<organism evidence="1 2">
    <name type="scientific">Schistosoma mattheei</name>
    <dbReference type="NCBI Taxonomy" id="31246"/>
    <lineage>
        <taxon>Eukaryota</taxon>
        <taxon>Metazoa</taxon>
        <taxon>Spiralia</taxon>
        <taxon>Lophotrochozoa</taxon>
        <taxon>Platyhelminthes</taxon>
        <taxon>Trematoda</taxon>
        <taxon>Digenea</taxon>
        <taxon>Strigeidida</taxon>
        <taxon>Schistosomatoidea</taxon>
        <taxon>Schistosomatidae</taxon>
        <taxon>Schistosoma</taxon>
    </lineage>
</organism>
<accession>A0A183Q525</accession>
<protein>
    <submittedName>
        <fullName evidence="1">Uncharacterized protein</fullName>
    </submittedName>
</protein>
<evidence type="ECO:0000313" key="1">
    <source>
        <dbReference type="EMBL" id="VDP85482.1"/>
    </source>
</evidence>
<gene>
    <name evidence="1" type="ORF">SMTD_LOCUS21711</name>
</gene>
<proteinExistence type="predicted"/>
<keyword evidence="2" id="KW-1185">Reference proteome</keyword>
<dbReference type="STRING" id="31246.A0A183Q525"/>
<dbReference type="AlphaFoldDB" id="A0A183Q525"/>
<sequence length="190" mass="21817">MKKSIHQHQGQQLNSSHNLFSLTVDPFQRLIIHIPSVVIVDHVISSNVNQLLYSYNRNYSPSINLLPHNLDTPMLRMVVVCWPVIPSHLEQDNISLLSQQQIVGKSKVDNEKFVRKGENVNIDDNSDTEDEDNVSNDCSMNITQLKSMKNFDYIYLPQPNNLEVEIKLSIQPLKINLDQVSFYCVVRMIG</sequence>
<dbReference type="Proteomes" id="UP000269396">
    <property type="component" value="Unassembled WGS sequence"/>
</dbReference>
<reference evidence="1 2" key="1">
    <citation type="submission" date="2018-11" db="EMBL/GenBank/DDBJ databases">
        <authorList>
            <consortium name="Pathogen Informatics"/>
        </authorList>
    </citation>
    <scope>NUCLEOTIDE SEQUENCE [LARGE SCALE GENOMIC DNA]</scope>
    <source>
        <strain>Denwood</strain>
        <strain evidence="2">Zambia</strain>
    </source>
</reference>
<evidence type="ECO:0000313" key="2">
    <source>
        <dbReference type="Proteomes" id="UP000269396"/>
    </source>
</evidence>
<dbReference type="EMBL" id="UZAL01048233">
    <property type="protein sequence ID" value="VDP85482.1"/>
    <property type="molecule type" value="Genomic_DNA"/>
</dbReference>